<name>A0A4U6VJL4_SETVI</name>
<dbReference type="AlphaFoldDB" id="A0A4U6VJL4"/>
<feature type="signal peptide" evidence="1">
    <location>
        <begin position="1"/>
        <end position="23"/>
    </location>
</feature>
<gene>
    <name evidence="2" type="ORF">SEVIR_3G375350v2</name>
</gene>
<protein>
    <submittedName>
        <fullName evidence="2">Uncharacterized protein</fullName>
    </submittedName>
</protein>
<keyword evidence="1" id="KW-0732">Signal</keyword>
<dbReference type="EMBL" id="CM016554">
    <property type="protein sequence ID" value="TKW29122.1"/>
    <property type="molecule type" value="Genomic_DNA"/>
</dbReference>
<sequence>MGLDLLSTFVLTLVLLLQRRIRTSSPRTSSRRLRLHPTLPAVLALLQDASADA</sequence>
<proteinExistence type="predicted"/>
<evidence type="ECO:0000256" key="1">
    <source>
        <dbReference type="SAM" id="SignalP"/>
    </source>
</evidence>
<dbReference type="Gramene" id="TKW29122">
    <property type="protein sequence ID" value="TKW29122"/>
    <property type="gene ID" value="SEVIR_3G375350v2"/>
</dbReference>
<accession>A0A4U6VJL4</accession>
<evidence type="ECO:0000313" key="3">
    <source>
        <dbReference type="Proteomes" id="UP000298652"/>
    </source>
</evidence>
<reference evidence="2" key="1">
    <citation type="submission" date="2019-03" db="EMBL/GenBank/DDBJ databases">
        <title>WGS assembly of Setaria viridis.</title>
        <authorList>
            <person name="Huang P."/>
            <person name="Jenkins J."/>
            <person name="Grimwood J."/>
            <person name="Barry K."/>
            <person name="Healey A."/>
            <person name="Mamidi S."/>
            <person name="Sreedasyam A."/>
            <person name="Shu S."/>
            <person name="Feldman M."/>
            <person name="Wu J."/>
            <person name="Yu Y."/>
            <person name="Chen C."/>
            <person name="Johnson J."/>
            <person name="Rokhsar D."/>
            <person name="Baxter I."/>
            <person name="Schmutz J."/>
            <person name="Brutnell T."/>
            <person name="Kellogg E."/>
        </authorList>
    </citation>
    <scope>NUCLEOTIDE SEQUENCE [LARGE SCALE GENOMIC DNA]</scope>
</reference>
<keyword evidence="3" id="KW-1185">Reference proteome</keyword>
<organism evidence="2 3">
    <name type="scientific">Setaria viridis</name>
    <name type="common">Green bristlegrass</name>
    <name type="synonym">Setaria italica subsp. viridis</name>
    <dbReference type="NCBI Taxonomy" id="4556"/>
    <lineage>
        <taxon>Eukaryota</taxon>
        <taxon>Viridiplantae</taxon>
        <taxon>Streptophyta</taxon>
        <taxon>Embryophyta</taxon>
        <taxon>Tracheophyta</taxon>
        <taxon>Spermatophyta</taxon>
        <taxon>Magnoliopsida</taxon>
        <taxon>Liliopsida</taxon>
        <taxon>Poales</taxon>
        <taxon>Poaceae</taxon>
        <taxon>PACMAD clade</taxon>
        <taxon>Panicoideae</taxon>
        <taxon>Panicodae</taxon>
        <taxon>Paniceae</taxon>
        <taxon>Cenchrinae</taxon>
        <taxon>Setaria</taxon>
    </lineage>
</organism>
<evidence type="ECO:0000313" key="2">
    <source>
        <dbReference type="EMBL" id="TKW29122.1"/>
    </source>
</evidence>
<dbReference type="Proteomes" id="UP000298652">
    <property type="component" value="Chromosome 3"/>
</dbReference>
<feature type="chain" id="PRO_5020327313" evidence="1">
    <location>
        <begin position="24"/>
        <end position="53"/>
    </location>
</feature>